<dbReference type="Proteomes" id="UP000662637">
    <property type="component" value="Unassembled WGS sequence"/>
</dbReference>
<gene>
    <name evidence="2" type="ORF">GHT09_003160</name>
    <name evidence="3" type="ORF">MONAX_5E033238</name>
</gene>
<organism evidence="3 4">
    <name type="scientific">Marmota monax</name>
    <name type="common">Woodchuck</name>
    <dbReference type="NCBI Taxonomy" id="9995"/>
    <lineage>
        <taxon>Eukaryota</taxon>
        <taxon>Metazoa</taxon>
        <taxon>Chordata</taxon>
        <taxon>Craniata</taxon>
        <taxon>Vertebrata</taxon>
        <taxon>Euteleostomi</taxon>
        <taxon>Mammalia</taxon>
        <taxon>Eutheria</taxon>
        <taxon>Euarchontoglires</taxon>
        <taxon>Glires</taxon>
        <taxon>Rodentia</taxon>
        <taxon>Sciuromorpha</taxon>
        <taxon>Sciuridae</taxon>
        <taxon>Xerinae</taxon>
        <taxon>Marmotini</taxon>
        <taxon>Marmota</taxon>
    </lineage>
</organism>
<name>A0A5E4A4L6_MARMO</name>
<reference evidence="2" key="2">
    <citation type="submission" date="2020-08" db="EMBL/GenBank/DDBJ databases">
        <authorList>
            <person name="Shumante A."/>
            <person name="Zimin A.V."/>
            <person name="Puiu D."/>
            <person name="Salzberg S.L."/>
        </authorList>
    </citation>
    <scope>NUCLEOTIDE SEQUENCE</scope>
    <source>
        <strain evidence="2">WC2-LM</strain>
        <tissue evidence="2">Liver</tissue>
    </source>
</reference>
<feature type="region of interest" description="Disordered" evidence="1">
    <location>
        <begin position="1"/>
        <end position="23"/>
    </location>
</feature>
<feature type="compositionally biased region" description="Basic and acidic residues" evidence="1">
    <location>
        <begin position="70"/>
        <end position="90"/>
    </location>
</feature>
<reference evidence="3 4" key="1">
    <citation type="submission" date="2019-04" db="EMBL/GenBank/DDBJ databases">
        <authorList>
            <person name="Alioto T."/>
            <person name="Alioto T."/>
        </authorList>
    </citation>
    <scope>NUCLEOTIDE SEQUENCE [LARGE SCALE GENOMIC DNA]</scope>
</reference>
<dbReference type="Proteomes" id="UP000335636">
    <property type="component" value="Unassembled WGS sequence"/>
</dbReference>
<dbReference type="AlphaFoldDB" id="A0A5E4A4L6"/>
<sequence>MARLLPGLPKTPGSPAGVSQVASPVSPAVGILATQRQEPDLILEDVDSHWEDAQKDCSSSPQEMEGLPAHGKENKAVVEMPRWEPEKSPERASVGMRAESPGPRGHRAQPSPARPAPHRSHPVSAKGLSPSKRLRMGLRKELWEGRGSTAVGTDRGATAGGVDTGAGEERKSVMEEMPRE</sequence>
<evidence type="ECO:0000313" key="3">
    <source>
        <dbReference type="EMBL" id="VTJ52177.1"/>
    </source>
</evidence>
<dbReference type="EMBL" id="CABDUW010000014">
    <property type="protein sequence ID" value="VTJ52177.1"/>
    <property type="molecule type" value="Genomic_DNA"/>
</dbReference>
<feature type="compositionally biased region" description="Low complexity" evidence="1">
    <location>
        <begin position="14"/>
        <end position="23"/>
    </location>
</feature>
<dbReference type="EMBL" id="WJEC01000155">
    <property type="protein sequence ID" value="KAF7485263.1"/>
    <property type="molecule type" value="Genomic_DNA"/>
</dbReference>
<keyword evidence="4" id="KW-1185">Reference proteome</keyword>
<evidence type="ECO:0000256" key="1">
    <source>
        <dbReference type="SAM" id="MobiDB-lite"/>
    </source>
</evidence>
<evidence type="ECO:0000313" key="2">
    <source>
        <dbReference type="EMBL" id="KAF7485263.1"/>
    </source>
</evidence>
<evidence type="ECO:0000313" key="4">
    <source>
        <dbReference type="Proteomes" id="UP000335636"/>
    </source>
</evidence>
<feature type="region of interest" description="Disordered" evidence="1">
    <location>
        <begin position="48"/>
        <end position="180"/>
    </location>
</feature>
<protein>
    <submittedName>
        <fullName evidence="3">Uncharacterized protein</fullName>
    </submittedName>
</protein>
<feature type="compositionally biased region" description="Basic and acidic residues" evidence="1">
    <location>
        <begin position="167"/>
        <end position="180"/>
    </location>
</feature>
<proteinExistence type="predicted"/>
<accession>A0A5E4A4L6</accession>